<accession>A0ABQ6HHB2</accession>
<feature type="region of interest" description="Disordered" evidence="1">
    <location>
        <begin position="1"/>
        <end position="61"/>
    </location>
</feature>
<protein>
    <submittedName>
        <fullName evidence="2">Uncharacterized protein</fullName>
    </submittedName>
</protein>
<evidence type="ECO:0000256" key="1">
    <source>
        <dbReference type="SAM" id="MobiDB-lite"/>
    </source>
</evidence>
<evidence type="ECO:0000313" key="4">
    <source>
        <dbReference type="Proteomes" id="UP001157109"/>
    </source>
</evidence>
<keyword evidence="4" id="KW-1185">Reference proteome</keyword>
<evidence type="ECO:0000313" key="2">
    <source>
        <dbReference type="EMBL" id="GMA18024.1"/>
    </source>
</evidence>
<sequence length="87" mass="9696">MDGNLDDAVRDLTDEPCVGDQDGLVAIADETPRQRPERDRVAAAADRDQDYPHTRRRFQVPDPGISHRRLTAMGILTLFHISGPETS</sequence>
<dbReference type="EMBL" id="BSUJ01000001">
    <property type="protein sequence ID" value="GMA18024.1"/>
    <property type="molecule type" value="Genomic_DNA"/>
</dbReference>
<evidence type="ECO:0000313" key="3">
    <source>
        <dbReference type="EMBL" id="GMA21737.1"/>
    </source>
</evidence>
<feature type="compositionally biased region" description="Basic and acidic residues" evidence="1">
    <location>
        <begin position="30"/>
        <end position="53"/>
    </location>
</feature>
<dbReference type="EMBL" id="BSUJ01000001">
    <property type="protein sequence ID" value="GMA21737.1"/>
    <property type="molecule type" value="Genomic_DNA"/>
</dbReference>
<comment type="caution">
    <text evidence="2">The sequence shown here is derived from an EMBL/GenBank/DDBJ whole genome shotgun (WGS) entry which is preliminary data.</text>
</comment>
<reference evidence="4" key="2">
    <citation type="journal article" date="2019" name="Int. J. Syst. Evol. Microbiol.">
        <title>The Global Catalogue of Microorganisms (GCM) 10K type strain sequencing project: providing services to taxonomists for standard genome sequencing and annotation.</title>
        <authorList>
            <consortium name="The Broad Institute Genomics Platform"/>
            <consortium name="The Broad Institute Genome Sequencing Center for Infectious Disease"/>
            <person name="Wu L."/>
            <person name="Ma J."/>
        </authorList>
    </citation>
    <scope>NUCLEOTIDE SEQUENCE [LARGE SCALE GENOMIC DNA]</scope>
    <source>
        <strain evidence="4">NBRC 105830</strain>
    </source>
</reference>
<organism evidence="2 4">
    <name type="scientific">Arsenicicoccus piscis</name>
    <dbReference type="NCBI Taxonomy" id="673954"/>
    <lineage>
        <taxon>Bacteria</taxon>
        <taxon>Bacillati</taxon>
        <taxon>Actinomycetota</taxon>
        <taxon>Actinomycetes</taxon>
        <taxon>Micrococcales</taxon>
        <taxon>Intrasporangiaceae</taxon>
        <taxon>Arsenicicoccus</taxon>
    </lineage>
</organism>
<dbReference type="Proteomes" id="UP001157109">
    <property type="component" value="Unassembled WGS sequence"/>
</dbReference>
<reference evidence="2" key="1">
    <citation type="journal article" date="2014" name="Int. J. Syst. Evol. Microbiol.">
        <title>Complete genome of a new Firmicutes species belonging to the dominant human colonic microbiota ('Ruminococcus bicirculans') reveals two chromosomes and a selective capacity to utilize plant glucans.</title>
        <authorList>
            <consortium name="NISC Comparative Sequencing Program"/>
            <person name="Wegmann U."/>
            <person name="Louis P."/>
            <person name="Goesmann A."/>
            <person name="Henrissat B."/>
            <person name="Duncan S.H."/>
            <person name="Flint H.J."/>
        </authorList>
    </citation>
    <scope>NUCLEOTIDE SEQUENCE</scope>
    <source>
        <strain evidence="2">NBRC 105830</strain>
    </source>
</reference>
<reference evidence="2" key="3">
    <citation type="submission" date="2023-02" db="EMBL/GenBank/DDBJ databases">
        <authorList>
            <person name="Sun Q."/>
            <person name="Mori K."/>
        </authorList>
    </citation>
    <scope>NUCLEOTIDE SEQUENCE</scope>
    <source>
        <strain evidence="2">NBRC 105830</strain>
    </source>
</reference>
<gene>
    <name evidence="2" type="ORF">GCM10025862_00450</name>
    <name evidence="3" type="ORF">GCM10025862_37580</name>
</gene>
<name>A0ABQ6HHB2_9MICO</name>
<proteinExistence type="predicted"/>